<feature type="transmembrane region" description="Helical" evidence="8">
    <location>
        <begin position="313"/>
        <end position="335"/>
    </location>
</feature>
<dbReference type="Proteomes" id="UP000261811">
    <property type="component" value="Unassembled WGS sequence"/>
</dbReference>
<accession>A0A372JKJ5</accession>
<dbReference type="Pfam" id="PF05977">
    <property type="entry name" value="MFS_3"/>
    <property type="match status" value="1"/>
</dbReference>
<dbReference type="InterPro" id="IPR010290">
    <property type="entry name" value="TM_effector"/>
</dbReference>
<proteinExistence type="predicted"/>
<dbReference type="Gene3D" id="1.20.1250.20">
    <property type="entry name" value="MFS general substrate transporter like domains"/>
    <property type="match status" value="1"/>
</dbReference>
<gene>
    <name evidence="9" type="ORF">DZF91_20245</name>
</gene>
<dbReference type="GO" id="GO:0005886">
    <property type="term" value="C:plasma membrane"/>
    <property type="evidence" value="ECO:0007669"/>
    <property type="project" value="UniProtKB-SubCell"/>
</dbReference>
<evidence type="ECO:0000256" key="4">
    <source>
        <dbReference type="ARBA" id="ARBA00022692"/>
    </source>
</evidence>
<evidence type="ECO:0000256" key="7">
    <source>
        <dbReference type="SAM" id="MobiDB-lite"/>
    </source>
</evidence>
<evidence type="ECO:0000256" key="8">
    <source>
        <dbReference type="SAM" id="Phobius"/>
    </source>
</evidence>
<keyword evidence="10" id="KW-1185">Reference proteome</keyword>
<feature type="compositionally biased region" description="Polar residues" evidence="7">
    <location>
        <begin position="412"/>
        <end position="431"/>
    </location>
</feature>
<feature type="region of interest" description="Disordered" evidence="7">
    <location>
        <begin position="399"/>
        <end position="515"/>
    </location>
</feature>
<feature type="transmembrane region" description="Helical" evidence="8">
    <location>
        <begin position="356"/>
        <end position="375"/>
    </location>
</feature>
<keyword evidence="4 8" id="KW-0812">Transmembrane</keyword>
<feature type="transmembrane region" description="Helical" evidence="8">
    <location>
        <begin position="224"/>
        <end position="244"/>
    </location>
</feature>
<dbReference type="AlphaFoldDB" id="A0A372JKJ5"/>
<feature type="transmembrane region" description="Helical" evidence="8">
    <location>
        <begin position="103"/>
        <end position="123"/>
    </location>
</feature>
<dbReference type="InterPro" id="IPR036259">
    <property type="entry name" value="MFS_trans_sf"/>
</dbReference>
<evidence type="ECO:0000256" key="5">
    <source>
        <dbReference type="ARBA" id="ARBA00022989"/>
    </source>
</evidence>
<dbReference type="SUPFAM" id="SSF103473">
    <property type="entry name" value="MFS general substrate transporter"/>
    <property type="match status" value="1"/>
</dbReference>
<feature type="transmembrane region" description="Helical" evidence="8">
    <location>
        <begin position="287"/>
        <end position="307"/>
    </location>
</feature>
<keyword evidence="2" id="KW-0813">Transport</keyword>
<feature type="transmembrane region" description="Helical" evidence="8">
    <location>
        <begin position="381"/>
        <end position="398"/>
    </location>
</feature>
<protein>
    <submittedName>
        <fullName evidence="9">MFS transporter</fullName>
    </submittedName>
</protein>
<feature type="transmembrane region" description="Helical" evidence="8">
    <location>
        <begin position="256"/>
        <end position="275"/>
    </location>
</feature>
<name>A0A372JKJ5_9ACTN</name>
<evidence type="ECO:0000256" key="1">
    <source>
        <dbReference type="ARBA" id="ARBA00004651"/>
    </source>
</evidence>
<dbReference type="PANTHER" id="PTHR23513">
    <property type="entry name" value="INTEGRAL MEMBRANE EFFLUX PROTEIN-RELATED"/>
    <property type="match status" value="1"/>
</dbReference>
<keyword evidence="5 8" id="KW-1133">Transmembrane helix</keyword>
<reference evidence="9 10" key="1">
    <citation type="submission" date="2018-08" db="EMBL/GenBank/DDBJ databases">
        <title>Actinomadura jelena sp. nov., a novel Actinomycete isolated from soil in Chad.</title>
        <authorList>
            <person name="Shi L."/>
        </authorList>
    </citation>
    <scope>NUCLEOTIDE SEQUENCE [LARGE SCALE GENOMIC DNA]</scope>
    <source>
        <strain evidence="9 10">NEAU-G17</strain>
    </source>
</reference>
<evidence type="ECO:0000256" key="6">
    <source>
        <dbReference type="ARBA" id="ARBA00023136"/>
    </source>
</evidence>
<evidence type="ECO:0000256" key="3">
    <source>
        <dbReference type="ARBA" id="ARBA00022475"/>
    </source>
</evidence>
<evidence type="ECO:0000313" key="9">
    <source>
        <dbReference type="EMBL" id="RFU39848.1"/>
    </source>
</evidence>
<keyword evidence="6 8" id="KW-0472">Membrane</keyword>
<dbReference type="PANTHER" id="PTHR23513:SF6">
    <property type="entry name" value="MAJOR FACILITATOR SUPERFAMILY ASSOCIATED DOMAIN-CONTAINING PROTEIN"/>
    <property type="match status" value="1"/>
</dbReference>
<organism evidence="9 10">
    <name type="scientific">Actinomadura logoneensis</name>
    <dbReference type="NCBI Taxonomy" id="2293572"/>
    <lineage>
        <taxon>Bacteria</taxon>
        <taxon>Bacillati</taxon>
        <taxon>Actinomycetota</taxon>
        <taxon>Actinomycetes</taxon>
        <taxon>Streptosporangiales</taxon>
        <taxon>Thermomonosporaceae</taxon>
        <taxon>Actinomadura</taxon>
    </lineage>
</organism>
<sequence length="515" mass="52683">MAFRLSLGRDFAWLWRAYAVSALGTWLALDAFPMIAVLALHVDAARVSLIAVAGGAAAALLAVPLGPWVEYRPKRALMVNADLVRFGALATVPAAYLLDALTYAHLLVVAVVVAVANIVFVGASGSHLKALVPAGRLGDANGGFESVNWLSTAVGPPAGGALIGLFGPVATVVPNALSFLGSALAIRRIRRPEPAPPERPAGTSRRAETAAGWRVIAASRDLRLLFAHTVLTGALIMAVAPLMTFRMMGDLGFSPLEYGIGIGVPCLGGLLGARVSRPLVARFGSRAVLLGAGVLRLPGVLGLAFVGPGPSGLLVFMVAQLDLIVGSAIFNPAFATLRLQLSGERTTARVLTAWKIGGQVGIAAATLLWAVLAAATDAGTAVATAGVALAGTAFFLPWRPRPTPAPEHDPQTDVQTVQQSPETKNEQTTNADVKPAGGDVEPAGAGVEQTAVQPADASAKQTVVDTADAGAERTAGEPAPHTVGATGRETGIETRPENVAETRSDAEAGAGSVRG</sequence>
<evidence type="ECO:0000313" key="10">
    <source>
        <dbReference type="Proteomes" id="UP000261811"/>
    </source>
</evidence>
<dbReference type="RefSeq" id="WP_117359032.1">
    <property type="nucleotide sequence ID" value="NZ_QURH01000320.1"/>
</dbReference>
<dbReference type="OrthoDB" id="3811961at2"/>
<comment type="subcellular location">
    <subcellularLocation>
        <location evidence="1">Cell membrane</location>
        <topology evidence="1">Multi-pass membrane protein</topology>
    </subcellularLocation>
</comment>
<keyword evidence="3" id="KW-1003">Cell membrane</keyword>
<comment type="caution">
    <text evidence="9">The sequence shown here is derived from an EMBL/GenBank/DDBJ whole genome shotgun (WGS) entry which is preliminary data.</text>
</comment>
<feature type="transmembrane region" description="Helical" evidence="8">
    <location>
        <begin position="44"/>
        <end position="65"/>
    </location>
</feature>
<feature type="compositionally biased region" description="Basic and acidic residues" evidence="7">
    <location>
        <begin position="490"/>
        <end position="506"/>
    </location>
</feature>
<evidence type="ECO:0000256" key="2">
    <source>
        <dbReference type="ARBA" id="ARBA00022448"/>
    </source>
</evidence>
<feature type="transmembrane region" description="Helical" evidence="8">
    <location>
        <begin position="12"/>
        <end position="38"/>
    </location>
</feature>
<dbReference type="EMBL" id="QURH01000320">
    <property type="protein sequence ID" value="RFU39848.1"/>
    <property type="molecule type" value="Genomic_DNA"/>
</dbReference>
<dbReference type="CDD" id="cd06173">
    <property type="entry name" value="MFS_MefA_like"/>
    <property type="match status" value="1"/>
</dbReference>